<sequence>KFVYPCSEDCLWMYFFINCGVPVDHSQCPLCRRDIGAAQYAILIERNPPQIRLTIDEGFQFINNHIEQYNKIPRYGCHNLTPAIQSNQNEKPDHLNRSISYRFMHMITHATLLFLDELSLLTNFGLVNPLHFKEHFEKDYSLLHQQTTDNEQCYIWLYKLINH</sequence>
<evidence type="ECO:0000313" key="2">
    <source>
        <dbReference type="Proteomes" id="UP000663868"/>
    </source>
</evidence>
<accession>A0A820QC69</accession>
<dbReference type="EMBL" id="CAJOBB010027057">
    <property type="protein sequence ID" value="CAF4420371.1"/>
    <property type="molecule type" value="Genomic_DNA"/>
</dbReference>
<feature type="non-terminal residue" evidence="1">
    <location>
        <position position="1"/>
    </location>
</feature>
<comment type="caution">
    <text evidence="1">The sequence shown here is derived from an EMBL/GenBank/DDBJ whole genome shotgun (WGS) entry which is preliminary data.</text>
</comment>
<gene>
    <name evidence="1" type="ORF">KXQ929_LOCUS52153</name>
</gene>
<dbReference type="AlphaFoldDB" id="A0A820QC69"/>
<dbReference type="Proteomes" id="UP000663868">
    <property type="component" value="Unassembled WGS sequence"/>
</dbReference>
<proteinExistence type="predicted"/>
<evidence type="ECO:0000313" key="1">
    <source>
        <dbReference type="EMBL" id="CAF4420371.1"/>
    </source>
</evidence>
<feature type="non-terminal residue" evidence="1">
    <location>
        <position position="163"/>
    </location>
</feature>
<name>A0A820QC69_9BILA</name>
<organism evidence="1 2">
    <name type="scientific">Adineta steineri</name>
    <dbReference type="NCBI Taxonomy" id="433720"/>
    <lineage>
        <taxon>Eukaryota</taxon>
        <taxon>Metazoa</taxon>
        <taxon>Spiralia</taxon>
        <taxon>Gnathifera</taxon>
        <taxon>Rotifera</taxon>
        <taxon>Eurotatoria</taxon>
        <taxon>Bdelloidea</taxon>
        <taxon>Adinetida</taxon>
        <taxon>Adinetidae</taxon>
        <taxon>Adineta</taxon>
    </lineage>
</organism>
<reference evidence="1" key="1">
    <citation type="submission" date="2021-02" db="EMBL/GenBank/DDBJ databases">
        <authorList>
            <person name="Nowell W R."/>
        </authorList>
    </citation>
    <scope>NUCLEOTIDE SEQUENCE</scope>
</reference>
<protein>
    <submittedName>
        <fullName evidence="1">Uncharacterized protein</fullName>
    </submittedName>
</protein>